<dbReference type="Proteomes" id="UP000018201">
    <property type="component" value="Unassembled WGS sequence"/>
</dbReference>
<dbReference type="AlphaFoldDB" id="U6G576"/>
<organism evidence="2 3">
    <name type="scientific">Eimeria praecox</name>
    <dbReference type="NCBI Taxonomy" id="51316"/>
    <lineage>
        <taxon>Eukaryota</taxon>
        <taxon>Sar</taxon>
        <taxon>Alveolata</taxon>
        <taxon>Apicomplexa</taxon>
        <taxon>Conoidasida</taxon>
        <taxon>Coccidia</taxon>
        <taxon>Eucoccidiorida</taxon>
        <taxon>Eimeriorina</taxon>
        <taxon>Eimeriidae</taxon>
        <taxon>Eimeria</taxon>
    </lineage>
</organism>
<proteinExistence type="predicted"/>
<sequence>MDRVPDSKVQQSAAKTRTSTLTSSASARFVSMRSELLERLRICAALDKRFFKAWFDELDMERCSNFSSDLCIDSQCNWGIYSQESESQEATDAAFRRISFELQNLEDRERRLTAHVEALNRQYEDLITELTEPLYNGAVLVPGCSTPPMSAAQRLSRLPRIAIVISAKEEEQRNHMYYLRHWNVNISGVNIPNLPRLLRKLPAEEGA</sequence>
<name>U6G576_9EIME</name>
<feature type="coiled-coil region" evidence="1">
    <location>
        <begin position="102"/>
        <end position="129"/>
    </location>
</feature>
<evidence type="ECO:0000256" key="1">
    <source>
        <dbReference type="SAM" id="Coils"/>
    </source>
</evidence>
<evidence type="ECO:0000313" key="2">
    <source>
        <dbReference type="EMBL" id="CDI73784.1"/>
    </source>
</evidence>
<dbReference type="EMBL" id="HG688878">
    <property type="protein sequence ID" value="CDI73784.1"/>
    <property type="molecule type" value="Genomic_DNA"/>
</dbReference>
<keyword evidence="1" id="KW-0175">Coiled coil</keyword>
<gene>
    <name evidence="2" type="ORF">EPH_0028600</name>
</gene>
<dbReference type="VEuPathDB" id="ToxoDB:EPH_0028600"/>
<protein>
    <submittedName>
        <fullName evidence="2">Uncharacterized protein</fullName>
    </submittedName>
</protein>
<evidence type="ECO:0000313" key="3">
    <source>
        <dbReference type="Proteomes" id="UP000018201"/>
    </source>
</evidence>
<reference evidence="2" key="2">
    <citation type="submission" date="2013-10" db="EMBL/GenBank/DDBJ databases">
        <authorList>
            <person name="Aslett M."/>
        </authorList>
    </citation>
    <scope>NUCLEOTIDE SEQUENCE [LARGE SCALE GENOMIC DNA]</scope>
    <source>
        <strain evidence="2">Houghton</strain>
    </source>
</reference>
<reference evidence="2" key="1">
    <citation type="submission" date="2013-10" db="EMBL/GenBank/DDBJ databases">
        <title>Genomic analysis of the causative agents of coccidiosis in chickens.</title>
        <authorList>
            <person name="Reid A.J."/>
            <person name="Blake D."/>
            <person name="Billington K."/>
            <person name="Browne H."/>
            <person name="Dunn M."/>
            <person name="Hung S."/>
            <person name="Kawahara F."/>
            <person name="Miranda-Saavedra D."/>
            <person name="Mourier T."/>
            <person name="Nagra H."/>
            <person name="Otto T.D."/>
            <person name="Rawlings N."/>
            <person name="Sanchez A."/>
            <person name="Sanders M."/>
            <person name="Subramaniam C."/>
            <person name="Tay Y."/>
            <person name="Dear P."/>
            <person name="Doerig C."/>
            <person name="Gruber A."/>
            <person name="Parkinson J."/>
            <person name="Shirley M."/>
            <person name="Wan K.L."/>
            <person name="Berriman M."/>
            <person name="Tomley F."/>
            <person name="Pain A."/>
        </authorList>
    </citation>
    <scope>NUCLEOTIDE SEQUENCE [LARGE SCALE GENOMIC DNA]</scope>
    <source>
        <strain evidence="2">Houghton</strain>
    </source>
</reference>
<dbReference type="OrthoDB" id="347117at2759"/>
<keyword evidence="3" id="KW-1185">Reference proteome</keyword>
<accession>U6G576</accession>